<dbReference type="Pfam" id="PF00015">
    <property type="entry name" value="MCPsignal"/>
    <property type="match status" value="1"/>
</dbReference>
<evidence type="ECO:0000259" key="7">
    <source>
        <dbReference type="PROSITE" id="PS50885"/>
    </source>
</evidence>
<dbReference type="Pfam" id="PF00672">
    <property type="entry name" value="HAMP"/>
    <property type="match status" value="1"/>
</dbReference>
<keyword evidence="9" id="KW-1185">Reference proteome</keyword>
<dbReference type="SMART" id="SM00283">
    <property type="entry name" value="MA"/>
    <property type="match status" value="1"/>
</dbReference>
<dbReference type="InterPro" id="IPR004089">
    <property type="entry name" value="MCPsignal_dom"/>
</dbReference>
<gene>
    <name evidence="8" type="ORF">G3580_06005</name>
</gene>
<dbReference type="CDD" id="cd11386">
    <property type="entry name" value="MCP_signal"/>
    <property type="match status" value="1"/>
</dbReference>
<dbReference type="Proteomes" id="UP000501991">
    <property type="component" value="Chromosome"/>
</dbReference>
<comment type="subcellular location">
    <subcellularLocation>
        <location evidence="1">Membrane</location>
    </subcellularLocation>
</comment>
<dbReference type="AlphaFoldDB" id="A0A6C1B0V1"/>
<dbReference type="Pfam" id="PF12729">
    <property type="entry name" value="4HB_MCP_1"/>
    <property type="match status" value="1"/>
</dbReference>
<evidence type="ECO:0000256" key="1">
    <source>
        <dbReference type="ARBA" id="ARBA00004370"/>
    </source>
</evidence>
<name>A0A6C1B0V1_9RHOO</name>
<evidence type="ECO:0000259" key="6">
    <source>
        <dbReference type="PROSITE" id="PS50111"/>
    </source>
</evidence>
<evidence type="ECO:0000313" key="8">
    <source>
        <dbReference type="EMBL" id="QID17236.1"/>
    </source>
</evidence>
<evidence type="ECO:0000256" key="3">
    <source>
        <dbReference type="ARBA" id="ARBA00029447"/>
    </source>
</evidence>
<feature type="domain" description="Methyl-accepting transducer" evidence="6">
    <location>
        <begin position="278"/>
        <end position="514"/>
    </location>
</feature>
<keyword evidence="5" id="KW-1133">Transmembrane helix</keyword>
<dbReference type="PROSITE" id="PS50111">
    <property type="entry name" value="CHEMOTAXIS_TRANSDUC_2"/>
    <property type="match status" value="1"/>
</dbReference>
<organism evidence="8 9">
    <name type="scientific">Nitrogeniibacter mangrovi</name>
    <dbReference type="NCBI Taxonomy" id="2016596"/>
    <lineage>
        <taxon>Bacteria</taxon>
        <taxon>Pseudomonadati</taxon>
        <taxon>Pseudomonadota</taxon>
        <taxon>Betaproteobacteria</taxon>
        <taxon>Rhodocyclales</taxon>
        <taxon>Zoogloeaceae</taxon>
        <taxon>Nitrogeniibacter</taxon>
    </lineage>
</organism>
<dbReference type="GO" id="GO:0006935">
    <property type="term" value="P:chemotaxis"/>
    <property type="evidence" value="ECO:0007669"/>
    <property type="project" value="UniProtKB-ARBA"/>
</dbReference>
<dbReference type="InterPro" id="IPR003660">
    <property type="entry name" value="HAMP_dom"/>
</dbReference>
<dbReference type="GO" id="GO:0007165">
    <property type="term" value="P:signal transduction"/>
    <property type="evidence" value="ECO:0007669"/>
    <property type="project" value="UniProtKB-KW"/>
</dbReference>
<dbReference type="InterPro" id="IPR024478">
    <property type="entry name" value="HlyB_4HB_MCP"/>
</dbReference>
<evidence type="ECO:0000313" key="9">
    <source>
        <dbReference type="Proteomes" id="UP000501991"/>
    </source>
</evidence>
<dbReference type="PANTHER" id="PTHR32089:SF112">
    <property type="entry name" value="LYSOZYME-LIKE PROTEIN-RELATED"/>
    <property type="match status" value="1"/>
</dbReference>
<dbReference type="Gene3D" id="1.10.287.950">
    <property type="entry name" value="Methyl-accepting chemotaxis protein"/>
    <property type="match status" value="1"/>
</dbReference>
<dbReference type="SUPFAM" id="SSF58104">
    <property type="entry name" value="Methyl-accepting chemotaxis protein (MCP) signaling domain"/>
    <property type="match status" value="1"/>
</dbReference>
<reference evidence="8 9" key="1">
    <citation type="submission" date="2020-02" db="EMBL/GenBank/DDBJ databases">
        <title>Nitrogenibacter mangrovi gen. nov., sp. nov. isolated from mangrove sediment, a denitrifying betaproteobacterium.</title>
        <authorList>
            <person name="Liao H."/>
            <person name="Tian Y."/>
        </authorList>
    </citation>
    <scope>NUCLEOTIDE SEQUENCE [LARGE SCALE GENOMIC DNA]</scope>
    <source>
        <strain evidence="8 9">M9-3-2</strain>
    </source>
</reference>
<evidence type="ECO:0000256" key="5">
    <source>
        <dbReference type="SAM" id="Phobius"/>
    </source>
</evidence>
<feature type="transmembrane region" description="Helical" evidence="5">
    <location>
        <begin position="12"/>
        <end position="31"/>
    </location>
</feature>
<evidence type="ECO:0000256" key="2">
    <source>
        <dbReference type="ARBA" id="ARBA00023224"/>
    </source>
</evidence>
<dbReference type="PANTHER" id="PTHR32089">
    <property type="entry name" value="METHYL-ACCEPTING CHEMOTAXIS PROTEIN MCPB"/>
    <property type="match status" value="1"/>
</dbReference>
<feature type="domain" description="HAMP" evidence="7">
    <location>
        <begin position="219"/>
        <end position="273"/>
    </location>
</feature>
<evidence type="ECO:0000256" key="4">
    <source>
        <dbReference type="PROSITE-ProRule" id="PRU00284"/>
    </source>
</evidence>
<keyword evidence="2 4" id="KW-0807">Transducer</keyword>
<dbReference type="FunFam" id="1.10.287.950:FF:000001">
    <property type="entry name" value="Methyl-accepting chemotaxis sensory transducer"/>
    <property type="match status" value="1"/>
</dbReference>
<protein>
    <submittedName>
        <fullName evidence="8">Methyl-accepting chemotaxis protein</fullName>
    </submittedName>
</protein>
<sequence>MLNQLSVRWKILGPILALGLITLVLALYSIVNAKHSEDFTVEIGSRYLPATSLLLEADRDLHQILVAERSWLIQGNDGRAATWRKQIDENRQQSAERIAKATALMMAMPTVADKAAALFKTYEANRAAWDKDIDRMLGLLDHAQAPELEQARALSLNDAATHFDAMREQINQATELLGSASKDAESAAETTTSAAYAGSITIAVVALGLIALVLLTVPRLVLRPLGELNTLLKGISTGGGDLTMRLPVKSSDELGQMADSVNKLLENLAGMFGRLHGDADRLASGVHQLESIIADINRRSEALADISTANAASIEQITVSVSHIADNSADADSLARETGTLTGNTAAEIASIANEAASSAERVRDLAQVLSGLDQRSQSIHGIVGAIREIADQTNLLALNAAIEAARAGEQGRGFAVVADEVRKLAERTGSATVEISGMLDGMRQDTQQAVQFMEKTVATVEHSASLTGDARHKIGEIGEKIHAVADRMSEVALSINEQRGATSAIAKSTEDITVRVQETDRALQKARSTIDQLASVARGTQEQFNRFKL</sequence>
<dbReference type="GO" id="GO:0016020">
    <property type="term" value="C:membrane"/>
    <property type="evidence" value="ECO:0007669"/>
    <property type="project" value="UniProtKB-SubCell"/>
</dbReference>
<accession>A0A6C1B0V1</accession>
<feature type="transmembrane region" description="Helical" evidence="5">
    <location>
        <begin position="194"/>
        <end position="215"/>
    </location>
</feature>
<dbReference type="PROSITE" id="PS50885">
    <property type="entry name" value="HAMP"/>
    <property type="match status" value="1"/>
</dbReference>
<dbReference type="RefSeq" id="WP_173764401.1">
    <property type="nucleotide sequence ID" value="NZ_CP048836.1"/>
</dbReference>
<dbReference type="EMBL" id="CP048836">
    <property type="protein sequence ID" value="QID17236.1"/>
    <property type="molecule type" value="Genomic_DNA"/>
</dbReference>
<keyword evidence="5" id="KW-0812">Transmembrane</keyword>
<proteinExistence type="inferred from homology"/>
<dbReference type="CDD" id="cd06225">
    <property type="entry name" value="HAMP"/>
    <property type="match status" value="1"/>
</dbReference>
<dbReference type="SMART" id="SM00304">
    <property type="entry name" value="HAMP"/>
    <property type="match status" value="1"/>
</dbReference>
<comment type="similarity">
    <text evidence="3">Belongs to the methyl-accepting chemotaxis (MCP) protein family.</text>
</comment>
<keyword evidence="5" id="KW-0472">Membrane</keyword>
<dbReference type="KEGG" id="azq:G3580_06005"/>